<protein>
    <recommendedName>
        <fullName evidence="5">Periplasmic binding protein domain-containing protein</fullName>
    </recommendedName>
</protein>
<reference evidence="7" key="1">
    <citation type="submission" date="2017-04" db="EMBL/GenBank/DDBJ databases">
        <title>Function of individual gut microbiota members based on whole genome sequencing of pure cultures obtained from chicken caecum.</title>
        <authorList>
            <person name="Medvecky M."/>
            <person name="Cejkova D."/>
            <person name="Polansky O."/>
            <person name="Karasova D."/>
            <person name="Kubasova T."/>
            <person name="Cizek A."/>
            <person name="Rychlik I."/>
        </authorList>
    </citation>
    <scope>NUCLEOTIDE SEQUENCE [LARGE SCALE GENOMIC DNA]</scope>
    <source>
        <strain evidence="7">An180</strain>
    </source>
</reference>
<dbReference type="Gene3D" id="3.40.50.2300">
    <property type="match status" value="2"/>
</dbReference>
<dbReference type="GO" id="GO:0030313">
    <property type="term" value="C:cell envelope"/>
    <property type="evidence" value="ECO:0007669"/>
    <property type="project" value="UniProtKB-SubCell"/>
</dbReference>
<comment type="subcellular location">
    <subcellularLocation>
        <location evidence="1">Cell envelope</location>
    </subcellularLocation>
</comment>
<evidence type="ECO:0000313" key="6">
    <source>
        <dbReference type="EMBL" id="OUP51497.1"/>
    </source>
</evidence>
<evidence type="ECO:0000256" key="4">
    <source>
        <dbReference type="SAM" id="SignalP"/>
    </source>
</evidence>
<evidence type="ECO:0000256" key="3">
    <source>
        <dbReference type="ARBA" id="ARBA00022729"/>
    </source>
</evidence>
<dbReference type="InterPro" id="IPR028082">
    <property type="entry name" value="Peripla_BP_I"/>
</dbReference>
<evidence type="ECO:0000259" key="5">
    <source>
        <dbReference type="Pfam" id="PF13407"/>
    </source>
</evidence>
<dbReference type="RefSeq" id="WP_087374409.1">
    <property type="nucleotide sequence ID" value="NZ_NFKK01000021.1"/>
</dbReference>
<dbReference type="Proteomes" id="UP000195897">
    <property type="component" value="Unassembled WGS sequence"/>
</dbReference>
<dbReference type="SUPFAM" id="SSF53822">
    <property type="entry name" value="Periplasmic binding protein-like I"/>
    <property type="match status" value="1"/>
</dbReference>
<keyword evidence="3 4" id="KW-0732">Signal</keyword>
<dbReference type="Pfam" id="PF13407">
    <property type="entry name" value="Peripla_BP_4"/>
    <property type="match status" value="1"/>
</dbReference>
<accession>A0A1Y4L3Y8</accession>
<dbReference type="PROSITE" id="PS51257">
    <property type="entry name" value="PROKAR_LIPOPROTEIN"/>
    <property type="match status" value="1"/>
</dbReference>
<name>A0A1Y4L3Y8_9FIRM</name>
<dbReference type="EMBL" id="NFKK01000021">
    <property type="protein sequence ID" value="OUP51497.1"/>
    <property type="molecule type" value="Genomic_DNA"/>
</dbReference>
<organism evidence="6 7">
    <name type="scientific">Butyricicoccus pullicaecorum</name>
    <dbReference type="NCBI Taxonomy" id="501571"/>
    <lineage>
        <taxon>Bacteria</taxon>
        <taxon>Bacillati</taxon>
        <taxon>Bacillota</taxon>
        <taxon>Clostridia</taxon>
        <taxon>Eubacteriales</taxon>
        <taxon>Butyricicoccaceae</taxon>
        <taxon>Butyricicoccus</taxon>
    </lineage>
</organism>
<evidence type="ECO:0000313" key="7">
    <source>
        <dbReference type="Proteomes" id="UP000195897"/>
    </source>
</evidence>
<feature type="chain" id="PRO_5038945464" description="Periplasmic binding protein domain-containing protein" evidence="4">
    <location>
        <begin position="28"/>
        <end position="333"/>
    </location>
</feature>
<dbReference type="CDD" id="cd01536">
    <property type="entry name" value="PBP1_ABC_sugar_binding-like"/>
    <property type="match status" value="1"/>
</dbReference>
<comment type="caution">
    <text evidence="6">The sequence shown here is derived from an EMBL/GenBank/DDBJ whole genome shotgun (WGS) entry which is preliminary data.</text>
</comment>
<dbReference type="InterPro" id="IPR025997">
    <property type="entry name" value="SBP_2_dom"/>
</dbReference>
<dbReference type="GO" id="GO:0030246">
    <property type="term" value="F:carbohydrate binding"/>
    <property type="evidence" value="ECO:0007669"/>
    <property type="project" value="UniProtKB-ARBA"/>
</dbReference>
<feature type="domain" description="Periplasmic binding protein" evidence="5">
    <location>
        <begin position="52"/>
        <end position="305"/>
    </location>
</feature>
<evidence type="ECO:0000256" key="1">
    <source>
        <dbReference type="ARBA" id="ARBA00004196"/>
    </source>
</evidence>
<proteinExistence type="inferred from homology"/>
<feature type="signal peptide" evidence="4">
    <location>
        <begin position="1"/>
        <end position="27"/>
    </location>
</feature>
<dbReference type="AlphaFoldDB" id="A0A1Y4L3Y8"/>
<dbReference type="PANTHER" id="PTHR46847">
    <property type="entry name" value="D-ALLOSE-BINDING PERIPLASMIC PROTEIN-RELATED"/>
    <property type="match status" value="1"/>
</dbReference>
<gene>
    <name evidence="6" type="ORF">B5F17_12800</name>
</gene>
<sequence>MKYQHVWKRISAMILAGILAGTMTACGGQTADESETAQQAQTNEASDKEYQVGVIVKTTASEYWSYVVAGAEAAAEDLGNVDAQIYGATADTDYEGQLNLAETILTSGTKQAIAIAPLNSGMAETVLSQATIPVLAVDTNFEGAETFIGTAHEDAAYLGGQYVAEQIGQGGKVVILANIQGESTSEARVSGYKRALEEGGCEIVEILYTDGVGDKAVNVMEGALQTHPDMDAVVCCADDVALGAARAIEAAGRQDDGIIVCGFDGISSGVQAVVDGKISCTVAQDPYNMGYQAVESMIDAINGEELPEFIDTGCQIITPDNAQEYLDKLNSLV</sequence>
<dbReference type="PANTHER" id="PTHR46847:SF1">
    <property type="entry name" value="D-ALLOSE-BINDING PERIPLASMIC PROTEIN-RELATED"/>
    <property type="match status" value="1"/>
</dbReference>
<comment type="similarity">
    <text evidence="2">Belongs to the bacterial solute-binding protein 2 family.</text>
</comment>
<evidence type="ECO:0000256" key="2">
    <source>
        <dbReference type="ARBA" id="ARBA00007639"/>
    </source>
</evidence>